<keyword evidence="3" id="KW-0240">DNA-directed RNA polymerase</keyword>
<dbReference type="PANTHER" id="PTHR40704:SF1">
    <property type="entry name" value="TRANSCRIPTION ELONGATION FACTOR SPT4"/>
    <property type="match status" value="1"/>
</dbReference>
<sequence>MISLKACKNCRSISEGAKCPRCGGETSREWQGYLVVIDPEKSEIARKMGIHA</sequence>
<dbReference type="AlphaFoldDB" id="T1CI59"/>
<dbReference type="NCBIfam" id="NF041664">
    <property type="entry name" value="RNAP_arch_Epp"/>
    <property type="match status" value="1"/>
</dbReference>
<proteinExistence type="predicted"/>
<dbReference type="Gene3D" id="2.20.28.90">
    <property type="match status" value="1"/>
</dbReference>
<dbReference type="PANTHER" id="PTHR40704">
    <property type="entry name" value="TRANSCRIPTION ELONGATION FACTOR SPT4"/>
    <property type="match status" value="1"/>
</dbReference>
<comment type="caution">
    <text evidence="3">The sequence shown here is derived from an EMBL/GenBank/DDBJ whole genome shotgun (WGS) entry which is preliminary data.</text>
</comment>
<dbReference type="GO" id="GO:0003899">
    <property type="term" value="F:DNA-directed RNA polymerase activity"/>
    <property type="evidence" value="ECO:0007669"/>
    <property type="project" value="UniProtKB-EC"/>
</dbReference>
<dbReference type="EMBL" id="AUZX01005890">
    <property type="protein sequence ID" value="EQD66169.1"/>
    <property type="molecule type" value="Genomic_DNA"/>
</dbReference>
<feature type="non-terminal residue" evidence="3">
    <location>
        <position position="52"/>
    </location>
</feature>
<feature type="domain" description="Spt4/RpoE2 zinc finger" evidence="2">
    <location>
        <begin position="4"/>
        <end position="51"/>
    </location>
</feature>
<reference evidence="3" key="1">
    <citation type="submission" date="2013-08" db="EMBL/GenBank/DDBJ databases">
        <authorList>
            <person name="Mendez C."/>
            <person name="Richter M."/>
            <person name="Ferrer M."/>
            <person name="Sanchez J."/>
        </authorList>
    </citation>
    <scope>NUCLEOTIDE SEQUENCE</scope>
</reference>
<reference evidence="3" key="2">
    <citation type="journal article" date="2014" name="ISME J.">
        <title>Microbial stratification in low pH oxic and suboxic macroscopic growths along an acid mine drainage.</title>
        <authorList>
            <person name="Mendez-Garcia C."/>
            <person name="Mesa V."/>
            <person name="Sprenger R.R."/>
            <person name="Richter M."/>
            <person name="Diez M.S."/>
            <person name="Solano J."/>
            <person name="Bargiela R."/>
            <person name="Golyshina O.V."/>
            <person name="Manteca A."/>
            <person name="Ramos J.L."/>
            <person name="Gallego J.R."/>
            <person name="Llorente I."/>
            <person name="Martins Dos Santos V.A."/>
            <person name="Jensen O.N."/>
            <person name="Pelaez A.I."/>
            <person name="Sanchez J."/>
            <person name="Ferrer M."/>
        </authorList>
    </citation>
    <scope>NUCLEOTIDE SEQUENCE</scope>
</reference>
<protein>
    <submittedName>
        <fullName evidence="3">DNA-directed RNA polymerase, RpoE2, archaeal</fullName>
        <ecNumber evidence="3">2.7.7.6</ecNumber>
    </submittedName>
</protein>
<gene>
    <name evidence="3" type="ORF">B1A_08238</name>
</gene>
<evidence type="ECO:0000259" key="2">
    <source>
        <dbReference type="SMART" id="SM01389"/>
    </source>
</evidence>
<dbReference type="SMART" id="SM01389">
    <property type="entry name" value="Spt4"/>
    <property type="match status" value="1"/>
</dbReference>
<accession>T1CI59</accession>
<dbReference type="InterPro" id="IPR007178">
    <property type="entry name" value="Spt4_arch"/>
</dbReference>
<dbReference type="InterPro" id="IPR022800">
    <property type="entry name" value="Spt4/RpoE2_Znf"/>
</dbReference>
<dbReference type="Pfam" id="PF06093">
    <property type="entry name" value="Spt4"/>
    <property type="match status" value="1"/>
</dbReference>
<keyword evidence="1" id="KW-0804">Transcription</keyword>
<dbReference type="EC" id="2.7.7.6" evidence="3"/>
<keyword evidence="3" id="KW-0548">Nucleotidyltransferase</keyword>
<organism evidence="3">
    <name type="scientific">mine drainage metagenome</name>
    <dbReference type="NCBI Taxonomy" id="410659"/>
    <lineage>
        <taxon>unclassified sequences</taxon>
        <taxon>metagenomes</taxon>
        <taxon>ecological metagenomes</taxon>
    </lineage>
</organism>
<name>T1CI59_9ZZZZ</name>
<dbReference type="InterPro" id="IPR038589">
    <property type="entry name" value="Spt4_dom_sf"/>
</dbReference>
<keyword evidence="3" id="KW-0808">Transferase</keyword>
<dbReference type="GO" id="GO:0006355">
    <property type="term" value="P:regulation of DNA-templated transcription"/>
    <property type="evidence" value="ECO:0007669"/>
    <property type="project" value="InterPro"/>
</dbReference>
<evidence type="ECO:0000256" key="1">
    <source>
        <dbReference type="ARBA" id="ARBA00023163"/>
    </source>
</evidence>
<dbReference type="InterPro" id="IPR029040">
    <property type="entry name" value="RPABC4/Spt4"/>
</dbReference>
<dbReference type="SUPFAM" id="SSF63393">
    <property type="entry name" value="RNA polymerase subunits"/>
    <property type="match status" value="1"/>
</dbReference>
<dbReference type="GO" id="GO:0000428">
    <property type="term" value="C:DNA-directed RNA polymerase complex"/>
    <property type="evidence" value="ECO:0007669"/>
    <property type="project" value="UniProtKB-KW"/>
</dbReference>
<evidence type="ECO:0000313" key="3">
    <source>
        <dbReference type="EMBL" id="EQD66169.1"/>
    </source>
</evidence>